<protein>
    <submittedName>
        <fullName evidence="2">Uncharacterized protein</fullName>
    </submittedName>
</protein>
<proteinExistence type="predicted"/>
<evidence type="ECO:0000313" key="2">
    <source>
        <dbReference type="EMBL" id="GBO40526.1"/>
    </source>
</evidence>
<dbReference type="Proteomes" id="UP000499080">
    <property type="component" value="Unassembled WGS sequence"/>
</dbReference>
<organism evidence="2 3">
    <name type="scientific">Araneus ventricosus</name>
    <name type="common">Orbweaver spider</name>
    <name type="synonym">Epeira ventricosa</name>
    <dbReference type="NCBI Taxonomy" id="182803"/>
    <lineage>
        <taxon>Eukaryota</taxon>
        <taxon>Metazoa</taxon>
        <taxon>Ecdysozoa</taxon>
        <taxon>Arthropoda</taxon>
        <taxon>Chelicerata</taxon>
        <taxon>Arachnida</taxon>
        <taxon>Araneae</taxon>
        <taxon>Araneomorphae</taxon>
        <taxon>Entelegynae</taxon>
        <taxon>Araneoidea</taxon>
        <taxon>Araneidae</taxon>
        <taxon>Araneus</taxon>
    </lineage>
</organism>
<gene>
    <name evidence="1" type="ORF">AVEN_217402_1</name>
    <name evidence="2" type="ORF">AVEN_76782_1</name>
</gene>
<dbReference type="AlphaFoldDB" id="A0A4Y2WUR1"/>
<evidence type="ECO:0000313" key="1">
    <source>
        <dbReference type="EMBL" id="GBO39191.1"/>
    </source>
</evidence>
<comment type="caution">
    <text evidence="2">The sequence shown here is derived from an EMBL/GenBank/DDBJ whole genome shotgun (WGS) entry which is preliminary data.</text>
</comment>
<reference evidence="2 3" key="1">
    <citation type="journal article" date="2019" name="Sci. Rep.">
        <title>Orb-weaving spider Araneus ventricosus genome elucidates the spidroin gene catalogue.</title>
        <authorList>
            <person name="Kono N."/>
            <person name="Nakamura H."/>
            <person name="Ohtoshi R."/>
            <person name="Moran D.A.P."/>
            <person name="Shinohara A."/>
            <person name="Yoshida Y."/>
            <person name="Fujiwara M."/>
            <person name="Mori M."/>
            <person name="Tomita M."/>
            <person name="Arakawa K."/>
        </authorList>
    </citation>
    <scope>NUCLEOTIDE SEQUENCE [LARGE SCALE GENOMIC DNA]</scope>
</reference>
<keyword evidence="3" id="KW-1185">Reference proteome</keyword>
<evidence type="ECO:0000313" key="3">
    <source>
        <dbReference type="Proteomes" id="UP000499080"/>
    </source>
</evidence>
<name>A0A4Y2WUR1_ARAVE</name>
<sequence length="105" mass="11701">MFLDPVACERKEVFVKDGSMSGWHGHQTTPAKVGPRKYQRLFDLCVPSAAESGEIEVSLRLVVLAMNIAGVEDGSSRILSLRRGSLSLVSFSCKRVFRPLTYEFH</sequence>
<dbReference type="EMBL" id="BGPR01065774">
    <property type="protein sequence ID" value="GBO40526.1"/>
    <property type="molecule type" value="Genomic_DNA"/>
</dbReference>
<dbReference type="EMBL" id="BGPR01064117">
    <property type="protein sequence ID" value="GBO39191.1"/>
    <property type="molecule type" value="Genomic_DNA"/>
</dbReference>
<accession>A0A4Y2WUR1</accession>